<dbReference type="AlphaFoldDB" id="A0A6A4WAW7"/>
<evidence type="ECO:0000256" key="4">
    <source>
        <dbReference type="ARBA" id="ARBA00022553"/>
    </source>
</evidence>
<dbReference type="SMART" id="SM00109">
    <property type="entry name" value="C1"/>
    <property type="match status" value="2"/>
</dbReference>
<feature type="domain" description="Phorbol-ester/DAG-type" evidence="15">
    <location>
        <begin position="232"/>
        <end position="282"/>
    </location>
</feature>
<evidence type="ECO:0000256" key="13">
    <source>
        <dbReference type="ARBA" id="ARBA00047272"/>
    </source>
</evidence>
<keyword evidence="9" id="KW-0863">Zinc-finger</keyword>
<dbReference type="Pfam" id="PF00130">
    <property type="entry name" value="C1_1"/>
    <property type="match status" value="2"/>
</dbReference>
<keyword evidence="5" id="KW-0808">Transferase</keyword>
<dbReference type="OrthoDB" id="6375922at2759"/>
<dbReference type="InterPro" id="IPR035892">
    <property type="entry name" value="C2_domain_sf"/>
</dbReference>
<keyword evidence="8" id="KW-0547">Nucleotide-binding</keyword>
<dbReference type="GO" id="GO:0004697">
    <property type="term" value="F:diacylglycerol-dependent serine/threonine kinase activity"/>
    <property type="evidence" value="ECO:0007669"/>
    <property type="project" value="UniProtKB-EC"/>
</dbReference>
<evidence type="ECO:0000256" key="6">
    <source>
        <dbReference type="ARBA" id="ARBA00022723"/>
    </source>
</evidence>
<dbReference type="EC" id="2.7.11.13" evidence="2"/>
<evidence type="ECO:0000256" key="11">
    <source>
        <dbReference type="ARBA" id="ARBA00022833"/>
    </source>
</evidence>
<dbReference type="Proteomes" id="UP000440578">
    <property type="component" value="Unassembled WGS sequence"/>
</dbReference>
<dbReference type="PROSITE" id="PS50081">
    <property type="entry name" value="ZF_DAG_PE_2"/>
    <property type="match status" value="2"/>
</dbReference>
<evidence type="ECO:0000259" key="15">
    <source>
        <dbReference type="PROSITE" id="PS50081"/>
    </source>
</evidence>
<evidence type="ECO:0000256" key="1">
    <source>
        <dbReference type="ARBA" id="ARBA00005490"/>
    </source>
</evidence>
<evidence type="ECO:0000256" key="10">
    <source>
        <dbReference type="ARBA" id="ARBA00022777"/>
    </source>
</evidence>
<dbReference type="GO" id="GO:0005829">
    <property type="term" value="C:cytosol"/>
    <property type="evidence" value="ECO:0007669"/>
    <property type="project" value="TreeGrafter"/>
</dbReference>
<comment type="catalytic activity">
    <reaction evidence="13">
        <text>L-threonyl-[protein] + ATP = O-phospho-L-threonyl-[protein] + ADP + H(+)</text>
        <dbReference type="Rhea" id="RHEA:46608"/>
        <dbReference type="Rhea" id="RHEA-COMP:11060"/>
        <dbReference type="Rhea" id="RHEA-COMP:11605"/>
        <dbReference type="ChEBI" id="CHEBI:15378"/>
        <dbReference type="ChEBI" id="CHEBI:30013"/>
        <dbReference type="ChEBI" id="CHEBI:30616"/>
        <dbReference type="ChEBI" id="CHEBI:61977"/>
        <dbReference type="ChEBI" id="CHEBI:456216"/>
        <dbReference type="EC" id="2.7.11.13"/>
    </reaction>
</comment>
<reference evidence="16 17" key="1">
    <citation type="submission" date="2019-07" db="EMBL/GenBank/DDBJ databases">
        <title>Draft genome assembly of a fouling barnacle, Amphibalanus amphitrite (Darwin, 1854): The first reference genome for Thecostraca.</title>
        <authorList>
            <person name="Kim W."/>
        </authorList>
    </citation>
    <scope>NUCLEOTIDE SEQUENCE [LARGE SCALE GENOMIC DNA]</scope>
    <source>
        <strain evidence="16">SNU_AA5</strain>
        <tissue evidence="16">Soma without cirri and trophi</tissue>
    </source>
</reference>
<evidence type="ECO:0000256" key="14">
    <source>
        <dbReference type="ARBA" id="ARBA00047470"/>
    </source>
</evidence>
<dbReference type="PANTHER" id="PTHR22968">
    <property type="entry name" value="PROTEIN KINASE C, MU"/>
    <property type="match status" value="1"/>
</dbReference>
<evidence type="ECO:0000256" key="9">
    <source>
        <dbReference type="ARBA" id="ARBA00022771"/>
    </source>
</evidence>
<evidence type="ECO:0000256" key="5">
    <source>
        <dbReference type="ARBA" id="ARBA00022679"/>
    </source>
</evidence>
<accession>A0A6A4WAW7</accession>
<keyword evidence="17" id="KW-1185">Reference proteome</keyword>
<dbReference type="FunFam" id="3.30.60.20:FF:000003">
    <property type="entry name" value="Protein kinase C delta"/>
    <property type="match status" value="1"/>
</dbReference>
<dbReference type="InterPro" id="IPR002219">
    <property type="entry name" value="PKC_DAG/PE"/>
</dbReference>
<dbReference type="Gene3D" id="2.60.40.150">
    <property type="entry name" value="C2 domain"/>
    <property type="match status" value="1"/>
</dbReference>
<proteinExistence type="inferred from homology"/>
<evidence type="ECO:0000313" key="17">
    <source>
        <dbReference type="Proteomes" id="UP000440578"/>
    </source>
</evidence>
<sequence length="341" mass="38579">MAPVFTLALRSVDFGDGPMEIVDIQGLEAQLERKEAVKGEDGKTTLVHQHTFTVHSLRNAFVVPVKDKSFFEITLSFKSGSKLQTLVAANTLLQKCEDNKQNHAQVVLKLKPSGKLNLRVKLADDGESDETPEGMEIETQTATPARRGAVKHLKVYEVRGHKFVAKFFRQFTFCAFCHKFMWGFKKQGYQCQQCQCSVHRDCHGKILSRCPGSAAESEQSVILRERFNINIPHRMKVHSYRTPTFCDHCGTLLYGLIRQGLQCEVCELNCHKKCEAMLPNLCGINQEKLQDMLKIVREESTRPKKGSTENRLEPIKETDGPRAVNIIVVEDNVFLETLDGK</sequence>
<evidence type="ECO:0000256" key="3">
    <source>
        <dbReference type="ARBA" id="ARBA00022527"/>
    </source>
</evidence>
<keyword evidence="3" id="KW-0723">Serine/threonine-protein kinase</keyword>
<dbReference type="GO" id="GO:0016020">
    <property type="term" value="C:membrane"/>
    <property type="evidence" value="ECO:0007669"/>
    <property type="project" value="UniProtKB-SubCell"/>
</dbReference>
<dbReference type="PRINTS" id="PR00008">
    <property type="entry name" value="DAGPEDOMAIN"/>
</dbReference>
<organism evidence="16 17">
    <name type="scientific">Amphibalanus amphitrite</name>
    <name type="common">Striped barnacle</name>
    <name type="synonym">Balanus amphitrite</name>
    <dbReference type="NCBI Taxonomy" id="1232801"/>
    <lineage>
        <taxon>Eukaryota</taxon>
        <taxon>Metazoa</taxon>
        <taxon>Ecdysozoa</taxon>
        <taxon>Arthropoda</taxon>
        <taxon>Crustacea</taxon>
        <taxon>Multicrustacea</taxon>
        <taxon>Cirripedia</taxon>
        <taxon>Thoracica</taxon>
        <taxon>Thoracicalcarea</taxon>
        <taxon>Balanomorpha</taxon>
        <taxon>Balanoidea</taxon>
        <taxon>Balanidae</taxon>
        <taxon>Amphibalaninae</taxon>
        <taxon>Amphibalanus</taxon>
    </lineage>
</organism>
<feature type="domain" description="Phorbol-ester/DAG-type" evidence="15">
    <location>
        <begin position="160"/>
        <end position="210"/>
    </location>
</feature>
<dbReference type="EMBL" id="VIIS01001292">
    <property type="protein sequence ID" value="KAF0300082.1"/>
    <property type="molecule type" value="Genomic_DNA"/>
</dbReference>
<dbReference type="PROSITE" id="PS00479">
    <property type="entry name" value="ZF_DAG_PE_1"/>
    <property type="match status" value="1"/>
</dbReference>
<keyword evidence="4" id="KW-0597">Phosphoprotein</keyword>
<keyword evidence="10 16" id="KW-0418">Kinase</keyword>
<protein>
    <recommendedName>
        <fullName evidence="2">protein kinase C</fullName>
        <ecNumber evidence="2">2.7.11.13</ecNumber>
    </recommendedName>
</protein>
<dbReference type="FunFam" id="3.30.60.20:FF:000008">
    <property type="entry name" value="Protein kinase C theta"/>
    <property type="match status" value="1"/>
</dbReference>
<evidence type="ECO:0000256" key="7">
    <source>
        <dbReference type="ARBA" id="ARBA00022737"/>
    </source>
</evidence>
<dbReference type="GO" id="GO:0007200">
    <property type="term" value="P:phospholipase C-activating G protein-coupled receptor signaling pathway"/>
    <property type="evidence" value="ECO:0007669"/>
    <property type="project" value="TreeGrafter"/>
</dbReference>
<comment type="catalytic activity">
    <reaction evidence="14">
        <text>L-seryl-[protein] + ATP = O-phospho-L-seryl-[protein] + ADP + H(+)</text>
        <dbReference type="Rhea" id="RHEA:17989"/>
        <dbReference type="Rhea" id="RHEA-COMP:9863"/>
        <dbReference type="Rhea" id="RHEA-COMP:11604"/>
        <dbReference type="ChEBI" id="CHEBI:15378"/>
        <dbReference type="ChEBI" id="CHEBI:29999"/>
        <dbReference type="ChEBI" id="CHEBI:30616"/>
        <dbReference type="ChEBI" id="CHEBI:83421"/>
        <dbReference type="ChEBI" id="CHEBI:456216"/>
        <dbReference type="EC" id="2.7.11.13"/>
    </reaction>
</comment>
<dbReference type="PANTHER" id="PTHR22968:SF14">
    <property type="entry name" value="PROTEIN KINASE C"/>
    <property type="match status" value="1"/>
</dbReference>
<comment type="similarity">
    <text evidence="1">Belongs to the protein kinase superfamily. AGC Ser/Thr protein kinase family. PKC subfamily.</text>
</comment>
<name>A0A6A4WAW7_AMPAM</name>
<keyword evidence="7" id="KW-0677">Repeat</keyword>
<keyword evidence="12" id="KW-0067">ATP-binding</keyword>
<dbReference type="SUPFAM" id="SSF57889">
    <property type="entry name" value="Cysteine-rich domain"/>
    <property type="match status" value="2"/>
</dbReference>
<dbReference type="Gene3D" id="3.30.60.20">
    <property type="match status" value="2"/>
</dbReference>
<dbReference type="GO" id="GO:0005524">
    <property type="term" value="F:ATP binding"/>
    <property type="evidence" value="ECO:0007669"/>
    <property type="project" value="UniProtKB-KW"/>
</dbReference>
<gene>
    <name evidence="16" type="primary">tpa-1_2</name>
    <name evidence="16" type="ORF">FJT64_003341</name>
</gene>
<dbReference type="CDD" id="cd20838">
    <property type="entry name" value="C1_nPKC_epsilon-like_rpt2"/>
    <property type="match status" value="1"/>
</dbReference>
<keyword evidence="11" id="KW-0862">Zinc</keyword>
<keyword evidence="6" id="KW-0479">Metal-binding</keyword>
<dbReference type="GO" id="GO:0035556">
    <property type="term" value="P:intracellular signal transduction"/>
    <property type="evidence" value="ECO:0007669"/>
    <property type="project" value="TreeGrafter"/>
</dbReference>
<dbReference type="InterPro" id="IPR046349">
    <property type="entry name" value="C1-like_sf"/>
</dbReference>
<comment type="caution">
    <text evidence="16">The sequence shown here is derived from an EMBL/GenBank/DDBJ whole genome shotgun (WGS) entry which is preliminary data.</text>
</comment>
<evidence type="ECO:0000256" key="12">
    <source>
        <dbReference type="ARBA" id="ARBA00022840"/>
    </source>
</evidence>
<evidence type="ECO:0000256" key="8">
    <source>
        <dbReference type="ARBA" id="ARBA00022741"/>
    </source>
</evidence>
<dbReference type="InterPro" id="IPR020454">
    <property type="entry name" value="DAG/PE-bd"/>
</dbReference>
<dbReference type="GO" id="GO:0008270">
    <property type="term" value="F:zinc ion binding"/>
    <property type="evidence" value="ECO:0007669"/>
    <property type="project" value="UniProtKB-KW"/>
</dbReference>
<evidence type="ECO:0000256" key="2">
    <source>
        <dbReference type="ARBA" id="ARBA00012429"/>
    </source>
</evidence>
<evidence type="ECO:0000313" key="16">
    <source>
        <dbReference type="EMBL" id="KAF0300082.1"/>
    </source>
</evidence>